<comment type="caution">
    <text evidence="2">The sequence shown here is derived from an EMBL/GenBank/DDBJ whole genome shotgun (WGS) entry which is preliminary data.</text>
</comment>
<evidence type="ECO:0000259" key="1">
    <source>
        <dbReference type="Pfam" id="PF01471"/>
    </source>
</evidence>
<protein>
    <submittedName>
        <fullName evidence="2">Peptidoglycan-binding protein</fullName>
    </submittedName>
</protein>
<evidence type="ECO:0000313" key="2">
    <source>
        <dbReference type="EMBL" id="NSG84597.1"/>
    </source>
</evidence>
<name>A0ABX2H558_9FIRM</name>
<keyword evidence="3" id="KW-1185">Reference proteome</keyword>
<dbReference type="EMBL" id="JAAITS010000007">
    <property type="protein sequence ID" value="NSG84597.1"/>
    <property type="molecule type" value="Genomic_DNA"/>
</dbReference>
<dbReference type="SUPFAM" id="SSF47090">
    <property type="entry name" value="PGBD-like"/>
    <property type="match status" value="1"/>
</dbReference>
<proteinExistence type="predicted"/>
<dbReference type="Pfam" id="PF01471">
    <property type="entry name" value="PG_binding_1"/>
    <property type="match status" value="1"/>
</dbReference>
<feature type="domain" description="Peptidoglycan binding-like" evidence="1">
    <location>
        <begin position="349"/>
        <end position="409"/>
    </location>
</feature>
<dbReference type="InterPro" id="IPR036365">
    <property type="entry name" value="PGBD-like_sf"/>
</dbReference>
<dbReference type="RefSeq" id="WP_118578722.1">
    <property type="nucleotide sequence ID" value="NZ_JAAINN010000013.1"/>
</dbReference>
<evidence type="ECO:0000313" key="3">
    <source>
        <dbReference type="Proteomes" id="UP001644719"/>
    </source>
</evidence>
<dbReference type="Gene3D" id="1.10.101.10">
    <property type="entry name" value="PGBD-like superfamily/PGBD"/>
    <property type="match status" value="1"/>
</dbReference>
<organism evidence="2 3">
    <name type="scientific">Blautia faecis</name>
    <dbReference type="NCBI Taxonomy" id="871665"/>
    <lineage>
        <taxon>Bacteria</taxon>
        <taxon>Bacillati</taxon>
        <taxon>Bacillota</taxon>
        <taxon>Clostridia</taxon>
        <taxon>Lachnospirales</taxon>
        <taxon>Lachnospiraceae</taxon>
        <taxon>Blautia</taxon>
    </lineage>
</organism>
<reference evidence="2 3" key="1">
    <citation type="journal article" date="2020" name="Cell Host Microbe">
        <title>Functional and Genomic Variation between Human-Derived Isolates of Lachnospiraceae Reveals Inter- and Intra-Species Diversity.</title>
        <authorList>
            <person name="Sorbara M.T."/>
            <person name="Littmann E.R."/>
            <person name="Fontana E."/>
            <person name="Moody T.U."/>
            <person name="Kohout C.E."/>
            <person name="Gjonbalaj M."/>
            <person name="Eaton V."/>
            <person name="Seok R."/>
            <person name="Leiner I.M."/>
            <person name="Pamer E.G."/>
        </authorList>
    </citation>
    <scope>NUCLEOTIDE SEQUENCE [LARGE SCALE GENOMIC DNA]</scope>
    <source>
        <strain evidence="2 3">MSK.17.74</strain>
    </source>
</reference>
<dbReference type="InterPro" id="IPR036366">
    <property type="entry name" value="PGBDSf"/>
</dbReference>
<dbReference type="Proteomes" id="UP001644719">
    <property type="component" value="Unassembled WGS sequence"/>
</dbReference>
<accession>A0ABX2H558</accession>
<dbReference type="InterPro" id="IPR002477">
    <property type="entry name" value="Peptidoglycan-bd-like"/>
</dbReference>
<sequence length="424" mass="48346">MYYRKALCAQQENVDQGTLQITVHSKTDNRPVENALVRISYTGDPNSVIEEVRTDSSGNTPVLQLKTPPLEYSLNASEEAQPYAEYSMQIKAEDFHQEEIAGTEVLPAVLAKQPVLLNPRQDTVSENRIVIPPHTLFYEYPPKIQESEIKPVHETGEIVLSKVVIPEYIVVHDGPVGDNSASNYYVRYRDYIKNVASSEIYATWPDDTIRANILAIMSFTLNRVYTEWYRNKGKDYTITSSTAYDHKWIRGRNIFDSIDRIVDELFENYLSRPNVRQPILTQYCDGERVQCRDRGWMTQWGSKRLGDQGYSAIEILRYFYGNDMYINVAEEVSGIPSSWPGYDLDIGASGSKVLQLQEQLNAISQAYPALPKVNPDGIYGAQTQASVRKFQNIFGLPETGIVDYTTWYKIQEIYVGVTRIAELQ</sequence>
<gene>
    <name evidence="2" type="ORF">G5B17_03930</name>
</gene>